<dbReference type="Pfam" id="PF01650">
    <property type="entry name" value="Peptidase_C13"/>
    <property type="match status" value="1"/>
</dbReference>
<proteinExistence type="predicted"/>
<dbReference type="RefSeq" id="WP_080806290.1">
    <property type="nucleotide sequence ID" value="NZ_LT828553.1"/>
</dbReference>
<accession>A0A1W1HAA1</accession>
<protein>
    <submittedName>
        <fullName evidence="2">Uncharacterized protein</fullName>
    </submittedName>
</protein>
<name>A0A1W1HAA1_9BACT</name>
<gene>
    <name evidence="2" type="ORF">MTBBW1_1770017</name>
</gene>
<evidence type="ECO:0000313" key="3">
    <source>
        <dbReference type="Proteomes" id="UP000191931"/>
    </source>
</evidence>
<dbReference type="GO" id="GO:0008233">
    <property type="term" value="F:peptidase activity"/>
    <property type="evidence" value="ECO:0007669"/>
    <property type="project" value="InterPro"/>
</dbReference>
<dbReference type="Pfam" id="PF26182">
    <property type="entry name" value="Ig_NUP210_5th"/>
    <property type="match status" value="1"/>
</dbReference>
<keyword evidence="3" id="KW-1185">Reference proteome</keyword>
<dbReference type="GO" id="GO:0006508">
    <property type="term" value="P:proteolysis"/>
    <property type="evidence" value="ECO:0007669"/>
    <property type="project" value="InterPro"/>
</dbReference>
<evidence type="ECO:0000313" key="2">
    <source>
        <dbReference type="EMBL" id="SLM29359.1"/>
    </source>
</evidence>
<feature type="signal peptide" evidence="1">
    <location>
        <begin position="1"/>
        <end position="24"/>
    </location>
</feature>
<dbReference type="Gene3D" id="3.40.50.1460">
    <property type="match status" value="1"/>
</dbReference>
<organism evidence="2 3">
    <name type="scientific">Desulfamplus magnetovallimortis</name>
    <dbReference type="NCBI Taxonomy" id="1246637"/>
    <lineage>
        <taxon>Bacteria</taxon>
        <taxon>Pseudomonadati</taxon>
        <taxon>Thermodesulfobacteriota</taxon>
        <taxon>Desulfobacteria</taxon>
        <taxon>Desulfobacterales</taxon>
        <taxon>Desulfobacteraceae</taxon>
        <taxon>Desulfamplus</taxon>
    </lineage>
</organism>
<dbReference type="AlphaFoldDB" id="A0A1W1HAA1"/>
<feature type="chain" id="PRO_5010694316" evidence="1">
    <location>
        <begin position="25"/>
        <end position="745"/>
    </location>
</feature>
<dbReference type="OrthoDB" id="345222at2"/>
<evidence type="ECO:0000256" key="1">
    <source>
        <dbReference type="SAM" id="SignalP"/>
    </source>
</evidence>
<dbReference type="Proteomes" id="UP000191931">
    <property type="component" value="Unassembled WGS sequence"/>
</dbReference>
<dbReference type="STRING" id="1246637.MTBBW1_1770017"/>
<dbReference type="EMBL" id="FWEV01000087">
    <property type="protein sequence ID" value="SLM29359.1"/>
    <property type="molecule type" value="Genomic_DNA"/>
</dbReference>
<reference evidence="2 3" key="1">
    <citation type="submission" date="2017-03" db="EMBL/GenBank/DDBJ databases">
        <authorList>
            <person name="Afonso C.L."/>
            <person name="Miller P.J."/>
            <person name="Scott M.A."/>
            <person name="Spackman E."/>
            <person name="Goraichik I."/>
            <person name="Dimitrov K.M."/>
            <person name="Suarez D.L."/>
            <person name="Swayne D.E."/>
        </authorList>
    </citation>
    <scope>NUCLEOTIDE SEQUENCE [LARGE SCALE GENOMIC DNA]</scope>
    <source>
        <strain evidence="2">PRJEB14757</strain>
    </source>
</reference>
<sequence>MKLKKLSSFFVIMYMAITVVQTHAEVDLNDCRETTLFRGDENRIDRGNHFGSEYSDETNVSEIAVKFFPEAHSIIIKRAQFYIDTYGIFNMPFTVHVYDDTGPAGYPGNELTKELITASATTGDEWVDVELPTPIEISDSNFYISMRWTESAPGNNPSLGATYDPDNIYNSFSVGRRYSDSWSSQWFEAVFEGQIRAQAIKAIVCEIVDNQLVAQPSELTVPLENNAFTTIEGGTGFYKVFSSDKNIASYTLTDNMVIVTGKSLGNAVITVQDSEGKSVLIPVEVTQPIKGILVAGSGPYPGNMLWDQTLASCAKTYRILMAQGYTHETILFLSADESNNMDIDGDGKFNEIDNQATSERLENAIIQWAGDAKDVLIFMTGHGNDGLFRINEDEFVEASAFGGWLSSLKSSVSGQVVLVYDSCYSGSFLPQIKSDGIISIASTGEDEVAFFTSIGQLSFSSFFFDGIFNGGNVMDAFINAKNSTQFTHSSQTPLIDDNGNGIGNEDDDGKLARNIYIGNGVATAADIPGINTDDINVTQNGESSLLITVNKLVSGTPIDRVWAVITPPDWDSGASGDPVLDLPVIEFQNEGSASIYEGIYSQEIYSEELKQGTYNIALFVRDINGSTSFPARLTYTYSPSSISSSCLAFSSDLGLDIPCAQFAGNDYSLYLDYVEGFTWKLDLASVGIKTDDLLCTSLSQDLNLNIPCASFMGTQFSFIFQFNGNQLAGELSWEIDMMSVNEVSD</sequence>
<dbReference type="InterPro" id="IPR001096">
    <property type="entry name" value="Peptidase_C13"/>
</dbReference>
<keyword evidence="1" id="KW-0732">Signal</keyword>